<dbReference type="PANTHER" id="PTHR33221">
    <property type="entry name" value="WINGED HELIX-TURN-HELIX TRANSCRIPTIONAL REGULATOR, RRF2 FAMILY"/>
    <property type="match status" value="1"/>
</dbReference>
<organism evidence="1 2">
    <name type="scientific">Salipaludibacillus agaradhaerens</name>
    <name type="common">Bacillus agaradhaerens</name>
    <dbReference type="NCBI Taxonomy" id="76935"/>
    <lineage>
        <taxon>Bacteria</taxon>
        <taxon>Bacillati</taxon>
        <taxon>Bacillota</taxon>
        <taxon>Bacilli</taxon>
        <taxon>Bacillales</taxon>
        <taxon>Bacillaceae</taxon>
    </lineage>
</organism>
<dbReference type="InterPro" id="IPR036388">
    <property type="entry name" value="WH-like_DNA-bd_sf"/>
</dbReference>
<dbReference type="Gene3D" id="1.10.10.10">
    <property type="entry name" value="Winged helix-like DNA-binding domain superfamily/Winged helix DNA-binding domain"/>
    <property type="match status" value="1"/>
</dbReference>
<dbReference type="RefSeq" id="WP_257822390.1">
    <property type="nucleotide sequence ID" value="NZ_JABXYM010000001.1"/>
</dbReference>
<dbReference type="GO" id="GO:0003700">
    <property type="term" value="F:DNA-binding transcription factor activity"/>
    <property type="evidence" value="ECO:0007669"/>
    <property type="project" value="TreeGrafter"/>
</dbReference>
<gene>
    <name evidence="1" type="ORF">HXA33_15845</name>
</gene>
<comment type="caution">
    <text evidence="1">The sequence shown here is derived from an EMBL/GenBank/DDBJ whole genome shotgun (WGS) entry which is preliminary data.</text>
</comment>
<dbReference type="Proteomes" id="UP001057753">
    <property type="component" value="Unassembled WGS sequence"/>
</dbReference>
<dbReference type="SUPFAM" id="SSF46785">
    <property type="entry name" value="Winged helix' DNA-binding domain"/>
    <property type="match status" value="1"/>
</dbReference>
<dbReference type="PANTHER" id="PTHR33221:SF15">
    <property type="entry name" value="HTH-TYPE TRANSCRIPTIONAL REGULATOR YWGB-RELATED"/>
    <property type="match status" value="1"/>
</dbReference>
<dbReference type="EMBL" id="JABXYM010000001">
    <property type="protein sequence ID" value="MCR6098011.1"/>
    <property type="molecule type" value="Genomic_DNA"/>
</dbReference>
<reference evidence="1" key="1">
    <citation type="submission" date="2020-06" db="EMBL/GenBank/DDBJ databases">
        <title>Insight into the genomes of haloalkaliphilic bacilli from Kenyan soda lakes.</title>
        <authorList>
            <person name="Mwirichia R."/>
            <person name="Villamizar G.C."/>
            <person name="Poehlein A."/>
            <person name="Mugweru J."/>
            <person name="Kipnyargis A."/>
            <person name="Kiplimo D."/>
            <person name="Orwa P."/>
            <person name="Daniel R."/>
        </authorList>
    </citation>
    <scope>NUCLEOTIDE SEQUENCE</scope>
    <source>
        <strain evidence="1">B1096_S55</strain>
    </source>
</reference>
<protein>
    <submittedName>
        <fullName evidence="1">Rrf2 family transcriptional regulator</fullName>
    </submittedName>
</protein>
<accession>A0A9Q4G016</accession>
<dbReference type="Pfam" id="PF02082">
    <property type="entry name" value="Rrf2"/>
    <property type="match status" value="1"/>
</dbReference>
<proteinExistence type="predicted"/>
<dbReference type="GO" id="GO:0005829">
    <property type="term" value="C:cytosol"/>
    <property type="evidence" value="ECO:0007669"/>
    <property type="project" value="TreeGrafter"/>
</dbReference>
<dbReference type="InterPro" id="IPR000944">
    <property type="entry name" value="Tscrpt_reg_Rrf2"/>
</dbReference>
<evidence type="ECO:0000313" key="1">
    <source>
        <dbReference type="EMBL" id="MCR6098011.1"/>
    </source>
</evidence>
<dbReference type="AlphaFoldDB" id="A0A9Q4G016"/>
<dbReference type="PROSITE" id="PS51197">
    <property type="entry name" value="HTH_RRF2_2"/>
    <property type="match status" value="1"/>
</dbReference>
<dbReference type="FunFam" id="1.10.10.10:FF:000138">
    <property type="entry name" value="Rrf2 family transcriptional regulator"/>
    <property type="match status" value="1"/>
</dbReference>
<name>A0A9Q4G016_SALAG</name>
<sequence>MINTRLSVAIHILALITTQHERPMSSDFIAGSVNTNPVVVRRLSSLLRKADILASRPGQPGAKLTRAPENITLLDVYKAVQTQDELFAIHNKPNPNCDVGSHIQATLDKTFDRVQQAMEQELANQTLADVIKELANQ</sequence>
<evidence type="ECO:0000313" key="2">
    <source>
        <dbReference type="Proteomes" id="UP001057753"/>
    </source>
</evidence>
<dbReference type="InterPro" id="IPR036390">
    <property type="entry name" value="WH_DNA-bd_sf"/>
</dbReference>
<keyword evidence="2" id="KW-1185">Reference proteome</keyword>